<keyword evidence="2" id="KW-1185">Reference proteome</keyword>
<gene>
    <name evidence="1" type="ORF">LTS18_008078</name>
</gene>
<protein>
    <submittedName>
        <fullName evidence="1">Uncharacterized protein</fullName>
    </submittedName>
</protein>
<evidence type="ECO:0000313" key="1">
    <source>
        <dbReference type="EMBL" id="KAK3078244.1"/>
    </source>
</evidence>
<accession>A0ACC3DNN8</accession>
<dbReference type="EMBL" id="JAWDJW010002071">
    <property type="protein sequence ID" value="KAK3078244.1"/>
    <property type="molecule type" value="Genomic_DNA"/>
</dbReference>
<evidence type="ECO:0000313" key="2">
    <source>
        <dbReference type="Proteomes" id="UP001186974"/>
    </source>
</evidence>
<reference evidence="1" key="1">
    <citation type="submission" date="2024-09" db="EMBL/GenBank/DDBJ databases">
        <title>Black Yeasts Isolated from many extreme environments.</title>
        <authorList>
            <person name="Coleine C."/>
            <person name="Stajich J.E."/>
            <person name="Selbmann L."/>
        </authorList>
    </citation>
    <scope>NUCLEOTIDE SEQUENCE</scope>
    <source>
        <strain evidence="1">CCFEE 5737</strain>
    </source>
</reference>
<organism evidence="1 2">
    <name type="scientific">Coniosporium uncinatum</name>
    <dbReference type="NCBI Taxonomy" id="93489"/>
    <lineage>
        <taxon>Eukaryota</taxon>
        <taxon>Fungi</taxon>
        <taxon>Dikarya</taxon>
        <taxon>Ascomycota</taxon>
        <taxon>Pezizomycotina</taxon>
        <taxon>Dothideomycetes</taxon>
        <taxon>Dothideomycetes incertae sedis</taxon>
        <taxon>Coniosporium</taxon>
    </lineage>
</organism>
<name>A0ACC3DNN8_9PEZI</name>
<comment type="caution">
    <text evidence="1">The sequence shown here is derived from an EMBL/GenBank/DDBJ whole genome shotgun (WGS) entry which is preliminary data.</text>
</comment>
<dbReference type="Proteomes" id="UP001186974">
    <property type="component" value="Unassembled WGS sequence"/>
</dbReference>
<sequence length="399" mass="45514">MWSAWGTKKSYQSVRTEDDDQESTNLEELKARHAQAKKSLTRLLLHRGLFVPIVVLILLLAAGVSVAYFTVWRSSITPPIAEISPNAPATVASPTAPGAATFSETLSEGGCHKRREWRTLSQEEKQHYISSVHCLLDHPSVFPGHAIKNSTLYEDFPWIHSHAGYYTHDSASFLPWHRYFLHIYETTLRRECGFEGELVYWDWTQDWEDLAHAPVFDGKSGFGGDGDPQGEVTIGKTGRCVVDGPFADVEARFYDVKFQPHCLSRGFTDDQGNRRIDGTAVSPESISNVLALDRYDHFVSKMESVVHDAIPFGIGGDFQTFTAPYDPLFYLHHVQLDRLWWMWQQQDNRTWEYNGYKQRHSMEMASLDDVLIYQGLAEDVKVEEMMDTQKEGGLICYTY</sequence>
<proteinExistence type="predicted"/>